<accession>A0A1C4VXC4</accession>
<dbReference type="InterPro" id="IPR011251">
    <property type="entry name" value="Luciferase-like_dom"/>
</dbReference>
<dbReference type="GO" id="GO:0016705">
    <property type="term" value="F:oxidoreductase activity, acting on paired donors, with incorporation or reduction of molecular oxygen"/>
    <property type="evidence" value="ECO:0007669"/>
    <property type="project" value="InterPro"/>
</dbReference>
<name>A0A1C4VXC4_9ACTN</name>
<dbReference type="EMBL" id="LT607412">
    <property type="protein sequence ID" value="SCE88495.1"/>
    <property type="molecule type" value="Genomic_DNA"/>
</dbReference>
<keyword evidence="3" id="KW-1185">Reference proteome</keyword>
<dbReference type="InterPro" id="IPR036661">
    <property type="entry name" value="Luciferase-like_sf"/>
</dbReference>
<feature type="domain" description="Luciferase-like" evidence="1">
    <location>
        <begin position="119"/>
        <end position="267"/>
    </location>
</feature>
<sequence>MATRLNTSLPAVGLWSMELRGAANPAVRDAATELDERGFRALWVPGLDGRGAVDDVGHLLAAAPHATVALGVLAIWGQDPMALGDRLAALDAAHGPRTVLGFGVSNAHSAAQAGQDYGRPVETMGRWLDALDAAPRPVPAGRRILGALGPRMADLAADRTAGWHPFLVTPDYTAAQRRRVGDQPLVAPHLAVVLDEDPHRARAAARAGIGMFIGFPTYRANLARLGFTDDDLVPGGSDRLIDAVVAWGDLDAVATRIREHLNAGADHVALHVLRPDGPDRPALPMPQWRELATLLPSFASTPATH</sequence>
<dbReference type="Proteomes" id="UP000198243">
    <property type="component" value="Chromosome I"/>
</dbReference>
<proteinExistence type="predicted"/>
<protein>
    <submittedName>
        <fullName evidence="2">Probable F420-dependent oxidoreductase, MSMEG_4141 family</fullName>
    </submittedName>
</protein>
<organism evidence="2 3">
    <name type="scientific">Micromonospora coriariae</name>
    <dbReference type="NCBI Taxonomy" id="285665"/>
    <lineage>
        <taxon>Bacteria</taxon>
        <taxon>Bacillati</taxon>
        <taxon>Actinomycetota</taxon>
        <taxon>Actinomycetes</taxon>
        <taxon>Micromonosporales</taxon>
        <taxon>Micromonosporaceae</taxon>
        <taxon>Micromonospora</taxon>
    </lineage>
</organism>
<dbReference type="SUPFAM" id="SSF51679">
    <property type="entry name" value="Bacterial luciferase-like"/>
    <property type="match status" value="1"/>
</dbReference>
<dbReference type="RefSeq" id="WP_231931019.1">
    <property type="nucleotide sequence ID" value="NZ_LT607412.1"/>
</dbReference>
<evidence type="ECO:0000313" key="2">
    <source>
        <dbReference type="EMBL" id="SCE88495.1"/>
    </source>
</evidence>
<evidence type="ECO:0000313" key="3">
    <source>
        <dbReference type="Proteomes" id="UP000198243"/>
    </source>
</evidence>
<reference evidence="3" key="1">
    <citation type="submission" date="2016-06" db="EMBL/GenBank/DDBJ databases">
        <authorList>
            <person name="Varghese N."/>
            <person name="Submissions Spin"/>
        </authorList>
    </citation>
    <scope>NUCLEOTIDE SEQUENCE [LARGE SCALE GENOMIC DNA]</scope>
    <source>
        <strain evidence="3">DSM 44875</strain>
    </source>
</reference>
<dbReference type="InterPro" id="IPR019922">
    <property type="entry name" value="Lucif-like_OxRdatse_MSMEG_4141"/>
</dbReference>
<dbReference type="Pfam" id="PF00296">
    <property type="entry name" value="Bac_luciferase"/>
    <property type="match status" value="1"/>
</dbReference>
<dbReference type="Gene3D" id="3.20.20.30">
    <property type="entry name" value="Luciferase-like domain"/>
    <property type="match status" value="1"/>
</dbReference>
<evidence type="ECO:0000259" key="1">
    <source>
        <dbReference type="Pfam" id="PF00296"/>
    </source>
</evidence>
<gene>
    <name evidence="2" type="ORF">GA0070607_2791</name>
</gene>
<dbReference type="NCBIfam" id="TIGR03620">
    <property type="entry name" value="F420_MSMEG_4141"/>
    <property type="match status" value="1"/>
</dbReference>
<dbReference type="AlphaFoldDB" id="A0A1C4VXC4"/>